<dbReference type="KEGG" id="nlo:107221117"/>
<dbReference type="RefSeq" id="XP_015515497.1">
    <property type="nucleotide sequence ID" value="XM_015660011.2"/>
</dbReference>
<organism evidence="3">
    <name type="scientific">Neodiprion lecontei</name>
    <name type="common">Redheaded pine sawfly</name>
    <dbReference type="NCBI Taxonomy" id="441921"/>
    <lineage>
        <taxon>Eukaryota</taxon>
        <taxon>Metazoa</taxon>
        <taxon>Ecdysozoa</taxon>
        <taxon>Arthropoda</taxon>
        <taxon>Hexapoda</taxon>
        <taxon>Insecta</taxon>
        <taxon>Pterygota</taxon>
        <taxon>Neoptera</taxon>
        <taxon>Endopterygota</taxon>
        <taxon>Hymenoptera</taxon>
        <taxon>Tenthredinoidea</taxon>
        <taxon>Diprionidae</taxon>
        <taxon>Diprioninae</taxon>
        <taxon>Neodiprion</taxon>
    </lineage>
</organism>
<dbReference type="AlphaFoldDB" id="A0A6J0BMK6"/>
<dbReference type="GeneID" id="107221117"/>
<protein>
    <submittedName>
        <fullName evidence="3">Uncharacterized protein LOC107221117</fullName>
    </submittedName>
</protein>
<dbReference type="InParanoid" id="A0A6J0BMK6"/>
<evidence type="ECO:0000313" key="2">
    <source>
        <dbReference type="Proteomes" id="UP000829291"/>
    </source>
</evidence>
<gene>
    <name evidence="3" type="primary">LOC107221117</name>
</gene>
<name>A0A6J0BMK6_NEOLC</name>
<sequence>MPGGEASTFFNLLREVFVTMKLAAFLAVFFVFVNLSEQIPKLINCPPNYTMTESMKNGCGTMECVGPGEMRGVGCGTYRCADGKQIGYKQKDNSKVYPECCGGPICAD</sequence>
<keyword evidence="1" id="KW-0472">Membrane</keyword>
<feature type="transmembrane region" description="Helical" evidence="1">
    <location>
        <begin position="12"/>
        <end position="33"/>
    </location>
</feature>
<evidence type="ECO:0000313" key="3">
    <source>
        <dbReference type="RefSeq" id="XP_015515497.1"/>
    </source>
</evidence>
<dbReference type="OrthoDB" id="6761907at2759"/>
<accession>A0A6J0BMK6</accession>
<keyword evidence="2" id="KW-1185">Reference proteome</keyword>
<evidence type="ECO:0000256" key="1">
    <source>
        <dbReference type="SAM" id="Phobius"/>
    </source>
</evidence>
<keyword evidence="1" id="KW-0812">Transmembrane</keyword>
<keyword evidence="1" id="KW-1133">Transmembrane helix</keyword>
<proteinExistence type="predicted"/>
<reference evidence="3" key="1">
    <citation type="submission" date="2025-08" db="UniProtKB">
        <authorList>
            <consortium name="RefSeq"/>
        </authorList>
    </citation>
    <scope>IDENTIFICATION</scope>
    <source>
        <tissue evidence="3">Thorax and Abdomen</tissue>
    </source>
</reference>
<dbReference type="Proteomes" id="UP000829291">
    <property type="component" value="Chromosome 4"/>
</dbReference>